<dbReference type="Proteomes" id="UP000663722">
    <property type="component" value="Chromosome"/>
</dbReference>
<dbReference type="InterPro" id="IPR053158">
    <property type="entry name" value="CapK_Type1_Caps_Biosynth"/>
</dbReference>
<dbReference type="RefSeq" id="WP_207678402.1">
    <property type="nucleotide sequence ID" value="NZ_CP061800.1"/>
</dbReference>
<reference evidence="1" key="1">
    <citation type="journal article" date="2021" name="Microb. Physiol.">
        <title>Proteogenomic Insights into the Physiology of Marine, Sulfate-Reducing, Filamentous Desulfonema limicola and Desulfonema magnum.</title>
        <authorList>
            <person name="Schnaars V."/>
            <person name="Wohlbrand L."/>
            <person name="Scheve S."/>
            <person name="Hinrichs C."/>
            <person name="Reinhardt R."/>
            <person name="Rabus R."/>
        </authorList>
    </citation>
    <scope>NUCLEOTIDE SEQUENCE</scope>
    <source>
        <strain evidence="1">4be13</strain>
    </source>
</reference>
<dbReference type="PANTHER" id="PTHR36932">
    <property type="entry name" value="CAPSULAR POLYSACCHARIDE BIOSYNTHESIS PROTEIN"/>
    <property type="match status" value="1"/>
</dbReference>
<dbReference type="KEGG" id="dmm:dnm_060770"/>
<dbReference type="SUPFAM" id="SSF56801">
    <property type="entry name" value="Acetyl-CoA synthetase-like"/>
    <property type="match status" value="1"/>
</dbReference>
<protein>
    <recommendedName>
        <fullName evidence="3">Phenylacetate--CoA ligase family protein</fullName>
    </recommendedName>
</protein>
<dbReference type="Gene3D" id="3.40.50.12780">
    <property type="entry name" value="N-terminal domain of ligase-like"/>
    <property type="match status" value="1"/>
</dbReference>
<dbReference type="PANTHER" id="PTHR36932:SF1">
    <property type="entry name" value="CAPSULAR POLYSACCHARIDE BIOSYNTHESIS PROTEIN"/>
    <property type="match status" value="1"/>
</dbReference>
<evidence type="ECO:0000313" key="2">
    <source>
        <dbReference type="Proteomes" id="UP000663722"/>
    </source>
</evidence>
<sequence length="454" mass="52886">MNLKELFTKKIGIRIVDLARRTTTCKILDELFETEYCNIDELEAIQFQRLKELLVHCKKHVPYYRQLFSEYKFDPEVILSPSDMECLPVLTKDDIRNNFSRLKADNIMQFRPKLRGTGGSTGEPLKLYHDARSHGTMWANMYRGFGYGGYRLGERYVTLAYGSLRPRKLRFGMPLYFWFQNTVTFPSYHIEKENLDEIFRFFHKEKPKYLFGYASVILQLARFLMSKKRFIDGLRAIFTTSDMLFPDQRKLIEKHLGAPVYDNYGCPEAGVLTNECDQHDGYHYNMETCHIDIADKDENGVGRIISTNLSNYAFPIVRYDTGDIGQLGRTGMCPCGRSHSKIRRLMGRQRDIITLPDGHMLHGAFFNHLPEFYQDDRITRYQIIQPAADKLEIHLALADRAKISDFDHIVKSLEENFKNQVSISLEEGNFRESSISRKHRTVISDVDNIWTVSS</sequence>
<proteinExistence type="predicted"/>
<gene>
    <name evidence="1" type="ORF">dnm_060770</name>
</gene>
<evidence type="ECO:0008006" key="3">
    <source>
        <dbReference type="Google" id="ProtNLM"/>
    </source>
</evidence>
<name>A0A975BRC3_9BACT</name>
<dbReference type="AlphaFoldDB" id="A0A975BRC3"/>
<dbReference type="EMBL" id="CP061800">
    <property type="protein sequence ID" value="QTA90017.1"/>
    <property type="molecule type" value="Genomic_DNA"/>
</dbReference>
<keyword evidence="2" id="KW-1185">Reference proteome</keyword>
<organism evidence="1 2">
    <name type="scientific">Desulfonema magnum</name>
    <dbReference type="NCBI Taxonomy" id="45655"/>
    <lineage>
        <taxon>Bacteria</taxon>
        <taxon>Pseudomonadati</taxon>
        <taxon>Thermodesulfobacteriota</taxon>
        <taxon>Desulfobacteria</taxon>
        <taxon>Desulfobacterales</taxon>
        <taxon>Desulfococcaceae</taxon>
        <taxon>Desulfonema</taxon>
    </lineage>
</organism>
<evidence type="ECO:0000313" key="1">
    <source>
        <dbReference type="EMBL" id="QTA90017.1"/>
    </source>
</evidence>
<accession>A0A975BRC3</accession>
<dbReference type="InterPro" id="IPR042099">
    <property type="entry name" value="ANL_N_sf"/>
</dbReference>